<sequence>MAVPVTFAHPVAVLALRRTPLPMSALVIGSMVPDLPLFLPWAPLDYATTHTPLGLVTVDVVIGVLVWAVWHAVIRAPVLDAAPSPLRRRIASAPAPRGMRALLVPVAVAVGATTHVVWDEFTHIGRWGERHITWLAEVHAGLPGVKWAQYVSGVGGLLLLAVVVAILLYRTPPAPQAPRARPRLAPWILAAPTGAVALTAAVVVATASEISLRSVAYGVITQGAVAGVAVLTLTCALWHVAPRR</sequence>
<organism evidence="2 3">
    <name type="scientific">Mobilicoccus caccae</name>
    <dbReference type="NCBI Taxonomy" id="1859295"/>
    <lineage>
        <taxon>Bacteria</taxon>
        <taxon>Bacillati</taxon>
        <taxon>Actinomycetota</taxon>
        <taxon>Actinomycetes</taxon>
        <taxon>Micrococcales</taxon>
        <taxon>Dermatophilaceae</taxon>
        <taxon>Mobilicoccus</taxon>
    </lineage>
</organism>
<evidence type="ECO:0000313" key="3">
    <source>
        <dbReference type="Proteomes" id="UP001157126"/>
    </source>
</evidence>
<dbReference type="Proteomes" id="UP001157126">
    <property type="component" value="Unassembled WGS sequence"/>
</dbReference>
<evidence type="ECO:0000313" key="2">
    <source>
        <dbReference type="EMBL" id="GMA38779.1"/>
    </source>
</evidence>
<name>A0ABQ6IMW4_9MICO</name>
<evidence type="ECO:0000256" key="1">
    <source>
        <dbReference type="SAM" id="Phobius"/>
    </source>
</evidence>
<dbReference type="InterPro" id="IPR025238">
    <property type="entry name" value="DUF4184"/>
</dbReference>
<feature type="transmembrane region" description="Helical" evidence="1">
    <location>
        <begin position="53"/>
        <end position="78"/>
    </location>
</feature>
<protein>
    <recommendedName>
        <fullName evidence="4">DUF4184 family protein</fullName>
    </recommendedName>
</protein>
<proteinExistence type="predicted"/>
<gene>
    <name evidence="2" type="ORF">GCM10025883_08240</name>
</gene>
<feature type="transmembrane region" description="Helical" evidence="1">
    <location>
        <begin position="99"/>
        <end position="118"/>
    </location>
</feature>
<reference evidence="3" key="1">
    <citation type="journal article" date="2019" name="Int. J. Syst. Evol. Microbiol.">
        <title>The Global Catalogue of Microorganisms (GCM) 10K type strain sequencing project: providing services to taxonomists for standard genome sequencing and annotation.</title>
        <authorList>
            <consortium name="The Broad Institute Genomics Platform"/>
            <consortium name="The Broad Institute Genome Sequencing Center for Infectious Disease"/>
            <person name="Wu L."/>
            <person name="Ma J."/>
        </authorList>
    </citation>
    <scope>NUCLEOTIDE SEQUENCE [LARGE SCALE GENOMIC DNA]</scope>
    <source>
        <strain evidence="3">NBRC 113072</strain>
    </source>
</reference>
<keyword evidence="1" id="KW-0472">Membrane</keyword>
<accession>A0ABQ6IMW4</accession>
<comment type="caution">
    <text evidence="2">The sequence shown here is derived from an EMBL/GenBank/DDBJ whole genome shotgun (WGS) entry which is preliminary data.</text>
</comment>
<feature type="transmembrane region" description="Helical" evidence="1">
    <location>
        <begin position="184"/>
        <end position="207"/>
    </location>
</feature>
<keyword evidence="1" id="KW-0812">Transmembrane</keyword>
<keyword evidence="1" id="KW-1133">Transmembrane helix</keyword>
<dbReference type="Pfam" id="PF13803">
    <property type="entry name" value="DUF4184"/>
    <property type="match status" value="1"/>
</dbReference>
<feature type="transmembrane region" description="Helical" evidence="1">
    <location>
        <begin position="219"/>
        <end position="241"/>
    </location>
</feature>
<evidence type="ECO:0008006" key="4">
    <source>
        <dbReference type="Google" id="ProtNLM"/>
    </source>
</evidence>
<feature type="transmembrane region" description="Helical" evidence="1">
    <location>
        <begin position="147"/>
        <end position="169"/>
    </location>
</feature>
<dbReference type="EMBL" id="BSUO01000001">
    <property type="protein sequence ID" value="GMA38779.1"/>
    <property type="molecule type" value="Genomic_DNA"/>
</dbReference>
<keyword evidence="3" id="KW-1185">Reference proteome</keyword>